<keyword evidence="1" id="KW-0106">Calcium</keyword>
<dbReference type="InterPro" id="IPR011992">
    <property type="entry name" value="EF-hand-dom_pair"/>
</dbReference>
<proteinExistence type="predicted"/>
<evidence type="ECO:0000313" key="4">
    <source>
        <dbReference type="EMBL" id="EEH57264.1"/>
    </source>
</evidence>
<feature type="region of interest" description="Disordered" evidence="2">
    <location>
        <begin position="22"/>
        <end position="113"/>
    </location>
</feature>
<dbReference type="InterPro" id="IPR018247">
    <property type="entry name" value="EF_Hand_1_Ca_BS"/>
</dbReference>
<gene>
    <name evidence="4" type="ORF">MICPUCDRAFT_57951</name>
</gene>
<dbReference type="PROSITE" id="PS50222">
    <property type="entry name" value="EF_HAND_2"/>
    <property type="match status" value="2"/>
</dbReference>
<dbReference type="Proteomes" id="UP000001876">
    <property type="component" value="Unassembled WGS sequence"/>
</dbReference>
<dbReference type="OrthoDB" id="26525at2759"/>
<dbReference type="SMART" id="SM00054">
    <property type="entry name" value="EFh"/>
    <property type="match status" value="2"/>
</dbReference>
<keyword evidence="5" id="KW-1185">Reference proteome</keyword>
<dbReference type="Pfam" id="PF13499">
    <property type="entry name" value="EF-hand_7"/>
    <property type="match status" value="1"/>
</dbReference>
<evidence type="ECO:0000259" key="3">
    <source>
        <dbReference type="PROSITE" id="PS50222"/>
    </source>
</evidence>
<protein>
    <submittedName>
        <fullName evidence="4">Predicted protein</fullName>
    </submittedName>
</protein>
<dbReference type="GO" id="GO:0005509">
    <property type="term" value="F:calcium ion binding"/>
    <property type="evidence" value="ECO:0007669"/>
    <property type="project" value="InterPro"/>
</dbReference>
<dbReference type="RefSeq" id="XP_003058809.1">
    <property type="nucleotide sequence ID" value="XM_003058763.1"/>
</dbReference>
<dbReference type="CDD" id="cd00051">
    <property type="entry name" value="EFh"/>
    <property type="match status" value="1"/>
</dbReference>
<dbReference type="AlphaFoldDB" id="C1MT63"/>
<feature type="domain" description="EF-hand" evidence="3">
    <location>
        <begin position="113"/>
        <end position="148"/>
    </location>
</feature>
<evidence type="ECO:0000256" key="2">
    <source>
        <dbReference type="SAM" id="MobiDB-lite"/>
    </source>
</evidence>
<dbReference type="InterPro" id="IPR002048">
    <property type="entry name" value="EF_hand_dom"/>
</dbReference>
<evidence type="ECO:0000256" key="1">
    <source>
        <dbReference type="ARBA" id="ARBA00022837"/>
    </source>
</evidence>
<dbReference type="Gene3D" id="1.10.238.10">
    <property type="entry name" value="EF-hand"/>
    <property type="match status" value="1"/>
</dbReference>
<dbReference type="EMBL" id="GG663739">
    <property type="protein sequence ID" value="EEH57264.1"/>
    <property type="molecule type" value="Genomic_DNA"/>
</dbReference>
<organism evidence="5">
    <name type="scientific">Micromonas pusilla (strain CCMP1545)</name>
    <name type="common">Picoplanktonic green alga</name>
    <dbReference type="NCBI Taxonomy" id="564608"/>
    <lineage>
        <taxon>Eukaryota</taxon>
        <taxon>Viridiplantae</taxon>
        <taxon>Chlorophyta</taxon>
        <taxon>Mamiellophyceae</taxon>
        <taxon>Mamiellales</taxon>
        <taxon>Mamiellaceae</taxon>
        <taxon>Micromonas</taxon>
    </lineage>
</organism>
<name>C1MT63_MICPC</name>
<dbReference type="KEGG" id="mpp:MICPUCDRAFT_57951"/>
<accession>C1MT63</accession>
<dbReference type="GeneID" id="9684248"/>
<reference evidence="4 5" key="1">
    <citation type="journal article" date="2009" name="Science">
        <title>Green evolution and dynamic adaptations revealed by genomes of the marine picoeukaryotes Micromonas.</title>
        <authorList>
            <person name="Worden A.Z."/>
            <person name="Lee J.H."/>
            <person name="Mock T."/>
            <person name="Rouze P."/>
            <person name="Simmons M.P."/>
            <person name="Aerts A.L."/>
            <person name="Allen A.E."/>
            <person name="Cuvelier M.L."/>
            <person name="Derelle E."/>
            <person name="Everett M.V."/>
            <person name="Foulon E."/>
            <person name="Grimwood J."/>
            <person name="Gundlach H."/>
            <person name="Henrissat B."/>
            <person name="Napoli C."/>
            <person name="McDonald S.M."/>
            <person name="Parker M.S."/>
            <person name="Rombauts S."/>
            <person name="Salamov A."/>
            <person name="Von Dassow P."/>
            <person name="Badger J.H."/>
            <person name="Coutinho P.M."/>
            <person name="Demir E."/>
            <person name="Dubchak I."/>
            <person name="Gentemann C."/>
            <person name="Eikrem W."/>
            <person name="Gready J.E."/>
            <person name="John U."/>
            <person name="Lanier W."/>
            <person name="Lindquist E.A."/>
            <person name="Lucas S."/>
            <person name="Mayer K.F."/>
            <person name="Moreau H."/>
            <person name="Not F."/>
            <person name="Otillar R."/>
            <person name="Panaud O."/>
            <person name="Pangilinan J."/>
            <person name="Paulsen I."/>
            <person name="Piegu B."/>
            <person name="Poliakov A."/>
            <person name="Robbens S."/>
            <person name="Schmutz J."/>
            <person name="Toulza E."/>
            <person name="Wyss T."/>
            <person name="Zelensky A."/>
            <person name="Zhou K."/>
            <person name="Armbrust E.V."/>
            <person name="Bhattacharya D."/>
            <person name="Goodenough U.W."/>
            <person name="Van de Peer Y."/>
            <person name="Grigoriev I.V."/>
        </authorList>
    </citation>
    <scope>NUCLEOTIDE SEQUENCE [LARGE SCALE GENOMIC DNA]</scope>
    <source>
        <strain evidence="4 5">CCMP1545</strain>
    </source>
</reference>
<sequence>MPLPPAIPKLDLSRVTPHDFHAHAMTQMDSPSEDAHHARLYREPSEESNAFEARARDDDDVVSVSSSEASSGYEEPVMTRSSSSTPSRALVRAPTPPPRETETASSSSPAVRDLDPECLEMFKTLDRGGDGAVNVRELIIALRFSPAIAAKLNLPTRVRQEDGTRDAIEAFFRALDVNDDRSLSLEEFAAAFASQVRPIHWSPYDRVRVVNADP</sequence>
<dbReference type="PROSITE" id="PS00018">
    <property type="entry name" value="EF_HAND_1"/>
    <property type="match status" value="1"/>
</dbReference>
<dbReference type="SUPFAM" id="SSF47473">
    <property type="entry name" value="EF-hand"/>
    <property type="match status" value="1"/>
</dbReference>
<feature type="domain" description="EF-hand" evidence="3">
    <location>
        <begin position="163"/>
        <end position="198"/>
    </location>
</feature>
<evidence type="ECO:0000313" key="5">
    <source>
        <dbReference type="Proteomes" id="UP000001876"/>
    </source>
</evidence>
<feature type="compositionally biased region" description="Basic and acidic residues" evidence="2">
    <location>
        <begin position="33"/>
        <end position="45"/>
    </location>
</feature>
<feature type="compositionally biased region" description="Low complexity" evidence="2">
    <location>
        <begin position="62"/>
        <end position="71"/>
    </location>
</feature>